<evidence type="ECO:0000313" key="4">
    <source>
        <dbReference type="EMBL" id="BBH26274.1"/>
    </source>
</evidence>
<feature type="domain" description="Helicase ATP-binding" evidence="2">
    <location>
        <begin position="185"/>
        <end position="330"/>
    </location>
</feature>
<reference evidence="4 5" key="1">
    <citation type="submission" date="2018-11" db="EMBL/GenBank/DDBJ databases">
        <title>Novel Erysipelotrichaceae bacterium isolated from small intestine of a swine.</title>
        <authorList>
            <person name="Kim J.S."/>
            <person name="Choe H."/>
            <person name="Lee Y.R."/>
            <person name="Kim K.M."/>
            <person name="Park D.S."/>
        </authorList>
    </citation>
    <scope>NUCLEOTIDE SEQUENCE [LARGE SCALE GENOMIC DNA]</scope>
    <source>
        <strain evidence="4 5">SG0102</strain>
    </source>
</reference>
<dbReference type="InterPro" id="IPR001650">
    <property type="entry name" value="Helicase_C-like"/>
</dbReference>
<dbReference type="PANTHER" id="PTHR45766">
    <property type="entry name" value="DNA ANNEALING HELICASE AND ENDONUCLEASE ZRANB3 FAMILY MEMBER"/>
    <property type="match status" value="1"/>
</dbReference>
<accession>A0A3G9JTP1</accession>
<dbReference type="Pfam" id="PF00176">
    <property type="entry name" value="SNF2-rel_dom"/>
    <property type="match status" value="1"/>
</dbReference>
<evidence type="ECO:0000256" key="1">
    <source>
        <dbReference type="ARBA" id="ARBA00022801"/>
    </source>
</evidence>
<dbReference type="InterPro" id="IPR027417">
    <property type="entry name" value="P-loop_NTPase"/>
</dbReference>
<dbReference type="EMBL" id="AP019309">
    <property type="protein sequence ID" value="BBH26274.1"/>
    <property type="molecule type" value="Genomic_DNA"/>
</dbReference>
<dbReference type="SUPFAM" id="SSF52540">
    <property type="entry name" value="P-loop containing nucleoside triphosphate hydrolases"/>
    <property type="match status" value="2"/>
</dbReference>
<dbReference type="InterPro" id="IPR000330">
    <property type="entry name" value="SNF2_N"/>
</dbReference>
<dbReference type="InterPro" id="IPR038718">
    <property type="entry name" value="SNF2-like_sf"/>
</dbReference>
<dbReference type="Proteomes" id="UP000268059">
    <property type="component" value="Chromosome"/>
</dbReference>
<dbReference type="OrthoDB" id="9814088at2"/>
<dbReference type="InterPro" id="IPR014001">
    <property type="entry name" value="Helicase_ATP-bd"/>
</dbReference>
<evidence type="ECO:0000259" key="3">
    <source>
        <dbReference type="PROSITE" id="PS51194"/>
    </source>
</evidence>
<sequence length="1109" mass="129255">MKSKMYVRCPADYEDELHPRIFVCAQILAVDDFAETVTVKIHDPSGYLEYFDELPSDIQVYPKSQVNRCTFFNNSEVFVGKKAYDVICKKKEKDEEGYYYYYLQNKSDKSISCVCEKDIIAGFNNGRVSPRRQLLNYEFQNPVWYVGRYAVSKNVNILHNAMYGFDELAGSKIYLLPHQVNTIMRCLQDEKCRYMLADEVGMGKTIEAISILKVYMKDRSRLKILIVVPKQLKEQWHAELLLKFSISIGVNKNNNRVSLISYDQLTEARINRQYDFVVMDEIHQEIASPGHYSLVHQLSHNTKNLLLLSATPVQQKRTEYLNLLRVLDPEKYDHVGKSQFEDLAVKQMEIVERTSLLLDDILDLEEIKEEVLEEGGDPLESDECLETFDDILDEINEFIGMFNDDHLNTIVDHIDKEYDFGIAQMKLLVSYVADNYQIESHVIRNRRKTLQIIAEEEGEPSILPTRKLHALPYNLDLDHNYEEKVAYNELIQWANNRVKTSDSIFLDVLPVVGAFFSSAAAYQGSVWTYNVEIHQEHLNKWIEYEQKTVNMIKEIIQDPDEYKDYYESRLVKIINYLYEECSDSKVVLFTNYKETLNLYKKALLNVFDQSEITYFYKGIDPEILEVNVYHFQTDSHCNIMLCDQTGGEGRNFQCADFVIHIDLPWDANQIEQRIGRLDRLERDPERSVVTSVVPYALDSFEESLFQFWNNGLEIFTHSLSGMEIIMNDINTKLVHSIEEDFETGLASQIDSIIKDVKRMTNQVNKEQNFDSASTAYAPLFNNIREQIENYNENDSKMFREAMTSWSSLAGFHAQECGEDIIKYTDHAFSVRSAFKAMLIPPNWSDYFLNEHNAFLRKVQQNASSIRTNERAIKGTFNRKIAIENDYIHFFAPGDAIYDCIVSNAINSCKGTCSAIEIKGKYNWAGFRFIYRILPNYEYLLENHVSLHEFDLFKSYVNMSPIDHVVSLINKDQIDDIDIRIELNSILTLKNIKSHYTINYGRRSSGDKSKTLSNIDWFIHTFGKNWANVVKTLTKQSKEFTYEKYMKQANLSEVKKEMERIRRGKIAKNNFYDLDDQDSMDLESVFDIILKALETPQIELESALFVRMEQ</sequence>
<dbReference type="KEGG" id="ebm:SG0102_12080"/>
<gene>
    <name evidence="4" type="ORF">SG0102_12080</name>
</gene>
<dbReference type="InterPro" id="IPR049730">
    <property type="entry name" value="SNF2/RAD54-like_C"/>
</dbReference>
<feature type="domain" description="Helicase C-terminal" evidence="3">
    <location>
        <begin position="573"/>
        <end position="730"/>
    </location>
</feature>
<dbReference type="PROSITE" id="PS51194">
    <property type="entry name" value="HELICASE_CTER"/>
    <property type="match status" value="1"/>
</dbReference>
<dbReference type="PANTHER" id="PTHR45766:SF6">
    <property type="entry name" value="SWI_SNF-RELATED MATRIX-ASSOCIATED ACTIN-DEPENDENT REGULATOR OF CHROMATIN SUBFAMILY A-LIKE PROTEIN 1"/>
    <property type="match status" value="1"/>
</dbReference>
<keyword evidence="1" id="KW-0378">Hydrolase</keyword>
<dbReference type="AlphaFoldDB" id="A0A3G9JTP1"/>
<dbReference type="SMART" id="SM00487">
    <property type="entry name" value="DEXDc"/>
    <property type="match status" value="1"/>
</dbReference>
<dbReference type="Gene3D" id="3.40.50.300">
    <property type="entry name" value="P-loop containing nucleotide triphosphate hydrolases"/>
    <property type="match status" value="1"/>
</dbReference>
<dbReference type="GO" id="GO:0016787">
    <property type="term" value="F:hydrolase activity"/>
    <property type="evidence" value="ECO:0007669"/>
    <property type="project" value="UniProtKB-KW"/>
</dbReference>
<evidence type="ECO:0008006" key="6">
    <source>
        <dbReference type="Google" id="ProtNLM"/>
    </source>
</evidence>
<dbReference type="Pfam" id="PF00271">
    <property type="entry name" value="Helicase_C"/>
    <property type="match status" value="1"/>
</dbReference>
<dbReference type="RefSeq" id="WP_125119165.1">
    <property type="nucleotide sequence ID" value="NZ_AP019309.1"/>
</dbReference>
<evidence type="ECO:0000259" key="2">
    <source>
        <dbReference type="PROSITE" id="PS51192"/>
    </source>
</evidence>
<dbReference type="CDD" id="cd18793">
    <property type="entry name" value="SF2_C_SNF"/>
    <property type="match status" value="1"/>
</dbReference>
<name>A0A3G9JTP1_9FIRM</name>
<proteinExistence type="predicted"/>
<organism evidence="4 5">
    <name type="scientific">Intestinibaculum porci</name>
    <dbReference type="NCBI Taxonomy" id="2487118"/>
    <lineage>
        <taxon>Bacteria</taxon>
        <taxon>Bacillati</taxon>
        <taxon>Bacillota</taxon>
        <taxon>Erysipelotrichia</taxon>
        <taxon>Erysipelotrichales</taxon>
        <taxon>Erysipelotrichaceae</taxon>
        <taxon>Intestinibaculum</taxon>
    </lineage>
</organism>
<dbReference type="InParanoid" id="A0A3G9JTP1"/>
<protein>
    <recommendedName>
        <fullName evidence="6">RNA polymerase-associated protein RapA</fullName>
    </recommendedName>
</protein>
<dbReference type="Gene3D" id="3.40.50.10810">
    <property type="entry name" value="Tandem AAA-ATPase domain"/>
    <property type="match status" value="1"/>
</dbReference>
<evidence type="ECO:0000313" key="5">
    <source>
        <dbReference type="Proteomes" id="UP000268059"/>
    </source>
</evidence>
<dbReference type="SMART" id="SM00490">
    <property type="entry name" value="HELICc"/>
    <property type="match status" value="1"/>
</dbReference>
<keyword evidence="5" id="KW-1185">Reference proteome</keyword>
<dbReference type="GO" id="GO:0005524">
    <property type="term" value="F:ATP binding"/>
    <property type="evidence" value="ECO:0007669"/>
    <property type="project" value="InterPro"/>
</dbReference>
<dbReference type="PROSITE" id="PS51192">
    <property type="entry name" value="HELICASE_ATP_BIND_1"/>
    <property type="match status" value="1"/>
</dbReference>